<name>A0ACB6QTP3_9PLEO</name>
<proteinExistence type="predicted"/>
<dbReference type="EMBL" id="MU003508">
    <property type="protein sequence ID" value="KAF2470369.1"/>
    <property type="molecule type" value="Genomic_DNA"/>
</dbReference>
<gene>
    <name evidence="1" type="ORF">BDR25DRAFT_34308</name>
</gene>
<accession>A0ACB6QTP3</accession>
<evidence type="ECO:0000313" key="2">
    <source>
        <dbReference type="Proteomes" id="UP000799755"/>
    </source>
</evidence>
<dbReference type="Proteomes" id="UP000799755">
    <property type="component" value="Unassembled WGS sequence"/>
</dbReference>
<sequence>MSFFFNFFKSKLVAPERVPTDTVIPLHSWDDTKTNRKLCIYFSARFDDVLDVEKLVGALERLLERPGWRKLGARMRLNEQDKLEYHIPKRYTPSRPAINFTHASHSTSISDHPLASQIPHATSSLSVSGNIERFRDILTPPDQPSKLEDWIYTDRAQLQLHVVSFTDATLVTLTWLHTLLDAMGRNQLLRAWSAMLEGREQDIPDLYGYDFDPLATLGAPKSLPDSKLEDNDADEEEEPFVLAHKMLKGWKMLLFAFRFVWDLTMHRAEHQRMICIPPSFLSNLKTSAMADLKNISPLSIVMDTSNPSFSKPFLSDGDILAAWWLRTLIPSQPWSHRASPRKTIAFMNVFGMRSVLTTTAPALLPPGPGTAFISNAVMAIHSHFTFQGLLSKPLGLVAAQIRTDLAQQSTRSQVDAQARLMRNGWRDSGYAPVYGESDMAIAVISNWTKGRMFETDFSAAVVSGGRRAGSMRGRPSYVQADGCANGFSVRNSGCVVGRDGEGNYWVSAMLRPKVWDEVEKAIRRMA</sequence>
<protein>
    <submittedName>
        <fullName evidence="1">Uncharacterized protein</fullName>
    </submittedName>
</protein>
<reference evidence="1" key="1">
    <citation type="journal article" date="2020" name="Stud. Mycol.">
        <title>101 Dothideomycetes genomes: a test case for predicting lifestyles and emergence of pathogens.</title>
        <authorList>
            <person name="Haridas S."/>
            <person name="Albert R."/>
            <person name="Binder M."/>
            <person name="Bloem J."/>
            <person name="Labutti K."/>
            <person name="Salamov A."/>
            <person name="Andreopoulos B."/>
            <person name="Baker S."/>
            <person name="Barry K."/>
            <person name="Bills G."/>
            <person name="Bluhm B."/>
            <person name="Cannon C."/>
            <person name="Castanera R."/>
            <person name="Culley D."/>
            <person name="Daum C."/>
            <person name="Ezra D."/>
            <person name="Gonzalez J."/>
            <person name="Henrissat B."/>
            <person name="Kuo A."/>
            <person name="Liang C."/>
            <person name="Lipzen A."/>
            <person name="Lutzoni F."/>
            <person name="Magnuson J."/>
            <person name="Mondo S."/>
            <person name="Nolan M."/>
            <person name="Ohm R."/>
            <person name="Pangilinan J."/>
            <person name="Park H.-J."/>
            <person name="Ramirez L."/>
            <person name="Alfaro M."/>
            <person name="Sun H."/>
            <person name="Tritt A."/>
            <person name="Yoshinaga Y."/>
            <person name="Zwiers L.-H."/>
            <person name="Turgeon B."/>
            <person name="Goodwin S."/>
            <person name="Spatafora J."/>
            <person name="Crous P."/>
            <person name="Grigoriev I."/>
        </authorList>
    </citation>
    <scope>NUCLEOTIDE SEQUENCE</scope>
    <source>
        <strain evidence="1">ATCC 200398</strain>
    </source>
</reference>
<keyword evidence="2" id="KW-1185">Reference proteome</keyword>
<evidence type="ECO:0000313" key="1">
    <source>
        <dbReference type="EMBL" id="KAF2470369.1"/>
    </source>
</evidence>
<organism evidence="1 2">
    <name type="scientific">Lindgomyces ingoldianus</name>
    <dbReference type="NCBI Taxonomy" id="673940"/>
    <lineage>
        <taxon>Eukaryota</taxon>
        <taxon>Fungi</taxon>
        <taxon>Dikarya</taxon>
        <taxon>Ascomycota</taxon>
        <taxon>Pezizomycotina</taxon>
        <taxon>Dothideomycetes</taxon>
        <taxon>Pleosporomycetidae</taxon>
        <taxon>Pleosporales</taxon>
        <taxon>Lindgomycetaceae</taxon>
        <taxon>Lindgomyces</taxon>
    </lineage>
</organism>
<comment type="caution">
    <text evidence="1">The sequence shown here is derived from an EMBL/GenBank/DDBJ whole genome shotgun (WGS) entry which is preliminary data.</text>
</comment>